<accession>A0A0V8HHX0</accession>
<evidence type="ECO:0000313" key="3">
    <source>
        <dbReference type="Proteomes" id="UP000181997"/>
    </source>
</evidence>
<feature type="transmembrane region" description="Helical" evidence="1">
    <location>
        <begin position="66"/>
        <end position="95"/>
    </location>
</feature>
<dbReference type="EMBL" id="FMAU01000003">
    <property type="protein sequence ID" value="SCC14710.1"/>
    <property type="molecule type" value="Genomic_DNA"/>
</dbReference>
<evidence type="ECO:0000256" key="1">
    <source>
        <dbReference type="SAM" id="Phobius"/>
    </source>
</evidence>
<feature type="transmembrane region" description="Helical" evidence="1">
    <location>
        <begin position="37"/>
        <end position="60"/>
    </location>
</feature>
<dbReference type="AlphaFoldDB" id="A0A0V8HHX0"/>
<sequence length="100" mass="11171">MSDGLGLFLTIVLEIFVFVLFNYYAFKISAGSINRRLWAGVIFLVLTPLIFFGTLFFVLIFDEGGWGAGILAVIFTALYILNGIIILLSSLHIYLTKKSE</sequence>
<gene>
    <name evidence="2" type="ORF">GA0061094_2688</name>
</gene>
<proteinExistence type="predicted"/>
<keyword evidence="1" id="KW-0472">Membrane</keyword>
<keyword evidence="1" id="KW-1133">Transmembrane helix</keyword>
<dbReference type="OrthoDB" id="2932346at2"/>
<organism evidence="2 3">
    <name type="scientific">[Bacillus] enclensis</name>
    <dbReference type="NCBI Taxonomy" id="1402860"/>
    <lineage>
        <taxon>Bacteria</taxon>
        <taxon>Bacillati</taxon>
        <taxon>Bacillota</taxon>
        <taxon>Bacilli</taxon>
        <taxon>Bacillales</taxon>
        <taxon>Bacillaceae</taxon>
        <taxon>Rossellomorea</taxon>
    </lineage>
</organism>
<keyword evidence="1" id="KW-0812">Transmembrane</keyword>
<keyword evidence="3" id="KW-1185">Reference proteome</keyword>
<feature type="transmembrane region" description="Helical" evidence="1">
    <location>
        <begin position="6"/>
        <end position="25"/>
    </location>
</feature>
<name>A0A0V8HHX0_9BACI</name>
<dbReference type="RefSeq" id="WP_058298800.1">
    <property type="nucleotide sequence ID" value="NZ_FMAU01000003.1"/>
</dbReference>
<evidence type="ECO:0000313" key="2">
    <source>
        <dbReference type="EMBL" id="SCC14710.1"/>
    </source>
</evidence>
<dbReference type="Proteomes" id="UP000181997">
    <property type="component" value="Unassembled WGS sequence"/>
</dbReference>
<reference evidence="3" key="1">
    <citation type="submission" date="2016-08" db="EMBL/GenBank/DDBJ databases">
        <authorList>
            <person name="Varghese N."/>
            <person name="Submissions Spin"/>
        </authorList>
    </citation>
    <scope>NUCLEOTIDE SEQUENCE [LARGE SCALE GENOMIC DNA]</scope>
    <source>
        <strain evidence="3">SGD-1123</strain>
    </source>
</reference>
<protein>
    <submittedName>
        <fullName evidence="2">Uncharacterized protein</fullName>
    </submittedName>
</protein>